<evidence type="ECO:0000256" key="1">
    <source>
        <dbReference type="SAM" id="SignalP"/>
    </source>
</evidence>
<reference evidence="2" key="1">
    <citation type="submission" date="2021-12" db="EMBL/GenBank/DDBJ databases">
        <authorList>
            <person name="King R."/>
        </authorList>
    </citation>
    <scope>NUCLEOTIDE SEQUENCE</scope>
</reference>
<proteinExistence type="predicted"/>
<dbReference type="AlphaFoldDB" id="A0A9N8KT48"/>
<name>A0A9N8KT48_CHRIL</name>
<dbReference type="OrthoDB" id="10451061at2759"/>
<keyword evidence="3" id="KW-1185">Reference proteome</keyword>
<accession>A0A9N8KT48</accession>
<keyword evidence="1" id="KW-0732">Signal</keyword>
<protein>
    <submittedName>
        <fullName evidence="2">Uncharacterized protein</fullName>
    </submittedName>
</protein>
<feature type="signal peptide" evidence="1">
    <location>
        <begin position="1"/>
        <end position="17"/>
    </location>
</feature>
<evidence type="ECO:0000313" key="3">
    <source>
        <dbReference type="Proteomes" id="UP001154114"/>
    </source>
</evidence>
<gene>
    <name evidence="2" type="ORF">CINC_LOCUS2470</name>
</gene>
<sequence length="83" mass="8917">MFRQLVTVAILLVVAMAAPKPAVYYTPSAVYPVYTDPLAAYTAQPLATTYAAPIAYTAYAPYAAYSAYSYSLTSPYTAAYIVP</sequence>
<dbReference type="Proteomes" id="UP001154114">
    <property type="component" value="Chromosome 13"/>
</dbReference>
<organism evidence="2 3">
    <name type="scientific">Chrysodeixis includens</name>
    <name type="common">Soybean looper</name>
    <name type="synonym">Pseudoplusia includens</name>
    <dbReference type="NCBI Taxonomy" id="689277"/>
    <lineage>
        <taxon>Eukaryota</taxon>
        <taxon>Metazoa</taxon>
        <taxon>Ecdysozoa</taxon>
        <taxon>Arthropoda</taxon>
        <taxon>Hexapoda</taxon>
        <taxon>Insecta</taxon>
        <taxon>Pterygota</taxon>
        <taxon>Neoptera</taxon>
        <taxon>Endopterygota</taxon>
        <taxon>Lepidoptera</taxon>
        <taxon>Glossata</taxon>
        <taxon>Ditrysia</taxon>
        <taxon>Noctuoidea</taxon>
        <taxon>Noctuidae</taxon>
        <taxon>Plusiinae</taxon>
        <taxon>Chrysodeixis</taxon>
    </lineage>
</organism>
<feature type="chain" id="PRO_5040165817" evidence="1">
    <location>
        <begin position="18"/>
        <end position="83"/>
    </location>
</feature>
<evidence type="ECO:0000313" key="2">
    <source>
        <dbReference type="EMBL" id="CAD0200789.1"/>
    </source>
</evidence>
<dbReference type="EMBL" id="LR824016">
    <property type="protein sequence ID" value="CAD0200789.1"/>
    <property type="molecule type" value="Genomic_DNA"/>
</dbReference>